<sequence length="263" mass="29944">MIVLSYASMEELHTLRNKIEKRMQLAYLDENTEEPFLDDNKLLALQTLFGQTNLPDKQQTDYAVTIMLIQMALDTHDKVIRITKADETDEERKNRQLTVLAGNYYSALYYQILAGLGEIDMVALLATSIKEINEQKMSLYYDTTTAGAFFTKLGRLEGSLFRTAASRYTDTARLESLDDYFLISKLKRETKGNKQTPLSLKLAAILENQESGMTVTEAIHEEMEAAKVRLLAKLDLLPPAYALLSRKLLLQGNRQKELYLEEG</sequence>
<dbReference type="STRING" id="361279.SAMN05421663_11185"/>
<protein>
    <submittedName>
        <fullName evidence="1">Heptaprenyl diphosphate synthase</fullName>
    </submittedName>
</protein>
<keyword evidence="2" id="KW-1185">Reference proteome</keyword>
<dbReference type="RefSeq" id="WP_093728345.1">
    <property type="nucleotide sequence ID" value="NZ_FMZB01000011.1"/>
</dbReference>
<name>A0A1G6V1K0_9BACI</name>
<dbReference type="EMBL" id="FMZB01000011">
    <property type="protein sequence ID" value="SDD47371.1"/>
    <property type="molecule type" value="Genomic_DNA"/>
</dbReference>
<proteinExistence type="predicted"/>
<evidence type="ECO:0000313" key="2">
    <source>
        <dbReference type="Proteomes" id="UP000198666"/>
    </source>
</evidence>
<dbReference type="Proteomes" id="UP000198666">
    <property type="component" value="Unassembled WGS sequence"/>
</dbReference>
<reference evidence="2" key="1">
    <citation type="submission" date="2016-10" db="EMBL/GenBank/DDBJ databases">
        <authorList>
            <person name="Varghese N."/>
            <person name="Submissions S."/>
        </authorList>
    </citation>
    <scope>NUCLEOTIDE SEQUENCE [LARGE SCALE GENOMIC DNA]</scope>
    <source>
        <strain evidence="2">DSM 21620</strain>
    </source>
</reference>
<dbReference type="Gene3D" id="1.20.120.1450">
    <property type="match status" value="1"/>
</dbReference>
<dbReference type="InterPro" id="IPR009920">
    <property type="entry name" value="HEPPP_synth_su1"/>
</dbReference>
<gene>
    <name evidence="1" type="ORF">SAMN05421663_11185</name>
</gene>
<accession>A0A1G6V1K0</accession>
<organism evidence="1 2">
    <name type="scientific">Terribacillus halophilus</name>
    <dbReference type="NCBI Taxonomy" id="361279"/>
    <lineage>
        <taxon>Bacteria</taxon>
        <taxon>Bacillati</taxon>
        <taxon>Bacillota</taxon>
        <taxon>Bacilli</taxon>
        <taxon>Bacillales</taxon>
        <taxon>Bacillaceae</taxon>
        <taxon>Terribacillus</taxon>
    </lineage>
</organism>
<evidence type="ECO:0000313" key="1">
    <source>
        <dbReference type="EMBL" id="SDD47371.1"/>
    </source>
</evidence>
<dbReference type="Pfam" id="PF07307">
    <property type="entry name" value="HEPPP_synt_1"/>
    <property type="match status" value="1"/>
</dbReference>
<dbReference type="GO" id="GO:0009234">
    <property type="term" value="P:menaquinone biosynthetic process"/>
    <property type="evidence" value="ECO:0007669"/>
    <property type="project" value="InterPro"/>
</dbReference>
<dbReference type="AlphaFoldDB" id="A0A1G6V1K0"/>